<keyword evidence="3" id="KW-1185">Reference proteome</keyword>
<reference evidence="2" key="2">
    <citation type="submission" date="2023-06" db="EMBL/GenBank/DDBJ databases">
        <authorList>
            <person name="Swenson N.G."/>
            <person name="Wegrzyn J.L."/>
            <person name="Mcevoy S.L."/>
        </authorList>
    </citation>
    <scope>NUCLEOTIDE SEQUENCE</scope>
    <source>
        <strain evidence="2">NS2018</strain>
        <tissue evidence="2">Leaf</tissue>
    </source>
</reference>
<evidence type="ECO:0000256" key="1">
    <source>
        <dbReference type="SAM" id="MobiDB-lite"/>
    </source>
</evidence>
<sequence>MEGNKQWRCVEWREQRHRRRRSVDCGRRRSEMGDLWWLGQENGTNNTNHYCEKCSTVHVNNSITGEVSSDEPLGASEGESLPPGVSTGRAGGDSPMAREP</sequence>
<dbReference type="EMBL" id="JAUESC010000381">
    <property type="protein sequence ID" value="KAK0589541.1"/>
    <property type="molecule type" value="Genomic_DNA"/>
</dbReference>
<comment type="caution">
    <text evidence="2">The sequence shown here is derived from an EMBL/GenBank/DDBJ whole genome shotgun (WGS) entry which is preliminary data.</text>
</comment>
<evidence type="ECO:0000313" key="3">
    <source>
        <dbReference type="Proteomes" id="UP001168877"/>
    </source>
</evidence>
<dbReference type="AlphaFoldDB" id="A0AA39VT36"/>
<feature type="region of interest" description="Disordered" evidence="1">
    <location>
        <begin position="64"/>
        <end position="100"/>
    </location>
</feature>
<gene>
    <name evidence="2" type="ORF">LWI29_015618</name>
</gene>
<accession>A0AA39VT36</accession>
<dbReference type="Proteomes" id="UP001168877">
    <property type="component" value="Unassembled WGS sequence"/>
</dbReference>
<reference evidence="2" key="1">
    <citation type="journal article" date="2022" name="Plant J.">
        <title>Strategies of tolerance reflected in two North American maple genomes.</title>
        <authorList>
            <person name="McEvoy S.L."/>
            <person name="Sezen U.U."/>
            <person name="Trouern-Trend A."/>
            <person name="McMahon S.M."/>
            <person name="Schaberg P.G."/>
            <person name="Yang J."/>
            <person name="Wegrzyn J.L."/>
            <person name="Swenson N.G."/>
        </authorList>
    </citation>
    <scope>NUCLEOTIDE SEQUENCE</scope>
    <source>
        <strain evidence="2">NS2018</strain>
    </source>
</reference>
<evidence type="ECO:0000313" key="2">
    <source>
        <dbReference type="EMBL" id="KAK0589541.1"/>
    </source>
</evidence>
<name>A0AA39VT36_ACESA</name>
<organism evidence="2 3">
    <name type="scientific">Acer saccharum</name>
    <name type="common">Sugar maple</name>
    <dbReference type="NCBI Taxonomy" id="4024"/>
    <lineage>
        <taxon>Eukaryota</taxon>
        <taxon>Viridiplantae</taxon>
        <taxon>Streptophyta</taxon>
        <taxon>Embryophyta</taxon>
        <taxon>Tracheophyta</taxon>
        <taxon>Spermatophyta</taxon>
        <taxon>Magnoliopsida</taxon>
        <taxon>eudicotyledons</taxon>
        <taxon>Gunneridae</taxon>
        <taxon>Pentapetalae</taxon>
        <taxon>rosids</taxon>
        <taxon>malvids</taxon>
        <taxon>Sapindales</taxon>
        <taxon>Sapindaceae</taxon>
        <taxon>Hippocastanoideae</taxon>
        <taxon>Acereae</taxon>
        <taxon>Acer</taxon>
    </lineage>
</organism>
<protein>
    <submittedName>
        <fullName evidence="2">Uncharacterized protein</fullName>
    </submittedName>
</protein>
<proteinExistence type="predicted"/>